<evidence type="ECO:0000256" key="1">
    <source>
        <dbReference type="SAM" id="Phobius"/>
    </source>
</evidence>
<protein>
    <submittedName>
        <fullName evidence="2">Uncharacterized protein</fullName>
    </submittedName>
</protein>
<dbReference type="Proteomes" id="UP000326924">
    <property type="component" value="Unassembled WGS sequence"/>
</dbReference>
<feature type="transmembrane region" description="Helical" evidence="1">
    <location>
        <begin position="65"/>
        <end position="89"/>
    </location>
</feature>
<evidence type="ECO:0000313" key="2">
    <source>
        <dbReference type="EMBL" id="KAA8908655.1"/>
    </source>
</evidence>
<dbReference type="EMBL" id="VXIS01000066">
    <property type="protein sequence ID" value="KAA8908655.1"/>
    <property type="molecule type" value="Genomic_DNA"/>
</dbReference>
<keyword evidence="1" id="KW-0472">Membrane</keyword>
<keyword evidence="1" id="KW-1133">Transmembrane helix</keyword>
<name>A0A5J5F0P9_9PEZI</name>
<sequence length="184" mass="20861">MAIIVFLVPSGFIFLLVPLVGPAFGTWHSVSKRRGRKLLEEVARAHLPVSVFNPLYDMVRYIDGVLWVLQVSFSLVFSRVFFCSFLAIFSGRCGIYGRSWNGGFDACLRSRQLHTYMDTDICNFVSSLHRNCGPWREQNILGSGLQLFLLIGFICWLLFFFLWTCNCRAGIAVRRAGPPAGILR</sequence>
<reference evidence="2 3" key="1">
    <citation type="submission" date="2019-09" db="EMBL/GenBank/DDBJ databases">
        <title>Draft genome of the ectomycorrhizal ascomycete Sphaerosporella brunnea.</title>
        <authorList>
            <consortium name="DOE Joint Genome Institute"/>
            <person name="Benucci G.M."/>
            <person name="Marozzi G."/>
            <person name="Antonielli L."/>
            <person name="Sanchez S."/>
            <person name="Marco P."/>
            <person name="Wang X."/>
            <person name="Falini L.B."/>
            <person name="Barry K."/>
            <person name="Haridas S."/>
            <person name="Lipzen A."/>
            <person name="Labutti K."/>
            <person name="Grigoriev I.V."/>
            <person name="Murat C."/>
            <person name="Martin F."/>
            <person name="Albertini E."/>
            <person name="Donnini D."/>
            <person name="Bonito G."/>
        </authorList>
    </citation>
    <scope>NUCLEOTIDE SEQUENCE [LARGE SCALE GENOMIC DNA]</scope>
    <source>
        <strain evidence="2 3">Sb_GMNB300</strain>
    </source>
</reference>
<dbReference type="AlphaFoldDB" id="A0A5J5F0P9"/>
<evidence type="ECO:0000313" key="3">
    <source>
        <dbReference type="Proteomes" id="UP000326924"/>
    </source>
</evidence>
<dbReference type="InParanoid" id="A0A5J5F0P9"/>
<keyword evidence="1" id="KW-0812">Transmembrane</keyword>
<proteinExistence type="predicted"/>
<organism evidence="2 3">
    <name type="scientific">Sphaerosporella brunnea</name>
    <dbReference type="NCBI Taxonomy" id="1250544"/>
    <lineage>
        <taxon>Eukaryota</taxon>
        <taxon>Fungi</taxon>
        <taxon>Dikarya</taxon>
        <taxon>Ascomycota</taxon>
        <taxon>Pezizomycotina</taxon>
        <taxon>Pezizomycetes</taxon>
        <taxon>Pezizales</taxon>
        <taxon>Pyronemataceae</taxon>
        <taxon>Sphaerosporella</taxon>
    </lineage>
</organism>
<feature type="transmembrane region" description="Helical" evidence="1">
    <location>
        <begin position="140"/>
        <end position="163"/>
    </location>
</feature>
<accession>A0A5J5F0P9</accession>
<keyword evidence="3" id="KW-1185">Reference proteome</keyword>
<gene>
    <name evidence="2" type="ORF">FN846DRAFT_654463</name>
</gene>
<comment type="caution">
    <text evidence="2">The sequence shown here is derived from an EMBL/GenBank/DDBJ whole genome shotgun (WGS) entry which is preliminary data.</text>
</comment>